<feature type="transmembrane region" description="Helical" evidence="2">
    <location>
        <begin position="224"/>
        <end position="252"/>
    </location>
</feature>
<dbReference type="EMBL" id="AOIN01000080">
    <property type="protein sequence ID" value="ELY96701.1"/>
    <property type="molecule type" value="Genomic_DNA"/>
</dbReference>
<feature type="transmembrane region" description="Helical" evidence="2">
    <location>
        <begin position="101"/>
        <end position="123"/>
    </location>
</feature>
<proteinExistence type="predicted"/>
<feature type="region of interest" description="Disordered" evidence="1">
    <location>
        <begin position="172"/>
        <end position="198"/>
    </location>
</feature>
<keyword evidence="2" id="KW-1133">Transmembrane helix</keyword>
<keyword evidence="5" id="KW-1185">Reference proteome</keyword>
<comment type="caution">
    <text evidence="4">The sequence shown here is derived from an EMBL/GenBank/DDBJ whole genome shotgun (WGS) entry which is preliminary data.</text>
</comment>
<keyword evidence="2" id="KW-0812">Transmembrane</keyword>
<organism evidence="4 5">
    <name type="scientific">Natrialba chahannaoensis JCM 10990</name>
    <dbReference type="NCBI Taxonomy" id="1227492"/>
    <lineage>
        <taxon>Archaea</taxon>
        <taxon>Methanobacteriati</taxon>
        <taxon>Methanobacteriota</taxon>
        <taxon>Stenosarchaea group</taxon>
        <taxon>Halobacteria</taxon>
        <taxon>Halobacteriales</taxon>
        <taxon>Natrialbaceae</taxon>
        <taxon>Natrialba</taxon>
    </lineage>
</organism>
<dbReference type="PATRIC" id="fig|1227492.4.peg.2982"/>
<gene>
    <name evidence="4" type="ORF">C482_15041</name>
</gene>
<dbReference type="AlphaFoldDB" id="M0AE67"/>
<evidence type="ECO:0000313" key="5">
    <source>
        <dbReference type="Proteomes" id="UP000011693"/>
    </source>
</evidence>
<dbReference type="STRING" id="1227492.C482_15041"/>
<feature type="transmembrane region" description="Helical" evidence="2">
    <location>
        <begin position="135"/>
        <end position="155"/>
    </location>
</feature>
<protein>
    <recommendedName>
        <fullName evidence="3">DUF7973 domain-containing protein</fullName>
    </recommendedName>
</protein>
<dbReference type="InterPro" id="IPR058279">
    <property type="entry name" value="DUF7973"/>
</dbReference>
<evidence type="ECO:0000259" key="3">
    <source>
        <dbReference type="Pfam" id="PF25928"/>
    </source>
</evidence>
<dbReference type="Proteomes" id="UP000011693">
    <property type="component" value="Unassembled WGS sequence"/>
</dbReference>
<feature type="transmembrane region" description="Helical" evidence="2">
    <location>
        <begin position="12"/>
        <end position="39"/>
    </location>
</feature>
<dbReference type="OrthoDB" id="169477at2157"/>
<feature type="domain" description="DUF7973" evidence="3">
    <location>
        <begin position="3"/>
        <end position="374"/>
    </location>
</feature>
<evidence type="ECO:0000313" key="4">
    <source>
        <dbReference type="EMBL" id="ELY96701.1"/>
    </source>
</evidence>
<name>M0AE67_9EURY</name>
<feature type="transmembrane region" description="Helical" evidence="2">
    <location>
        <begin position="304"/>
        <end position="328"/>
    </location>
</feature>
<feature type="transmembrane region" description="Helical" evidence="2">
    <location>
        <begin position="59"/>
        <end position="80"/>
    </location>
</feature>
<evidence type="ECO:0000256" key="2">
    <source>
        <dbReference type="SAM" id="Phobius"/>
    </source>
</evidence>
<sequence length="375" mass="38802">MIEQLLDVAEMIAAFAGGAFGAALGPLPAFIFTGFMVIAGEAAVLVDPDAAAITNQIAFGPPFSPAISFAGGVAATAYAARKGYIDTDFDYHEAKNIAYALGTKPDVLAVGGAFGILGYWLVVASAELGMPYDPIAMGVVLSALFHRLILGYSIIGKVRGSGILDMTPFEREERRTATDGGQKQAHADGEAQAGTDATTTAAATQQARFSVEPWLPHQYHWSHVAMIGLVAGILGAYVGIASGSAFLGFGISAASLVFLNCGVEKVPVTHHITLPAATAGMAVYIPATGGIAESAPVAYDSAALLANTGLEVALIVGLVFGIICALFGEVFQRTFYAHGDTHVDPPAAAIVFGTFLVAVLYVAGVFPTTVWVPWF</sequence>
<dbReference type="RefSeq" id="WP_006168496.1">
    <property type="nucleotide sequence ID" value="NZ_AOIN01000080.1"/>
</dbReference>
<keyword evidence="2" id="KW-0472">Membrane</keyword>
<reference evidence="4 5" key="1">
    <citation type="journal article" date="2014" name="PLoS Genet.">
        <title>Phylogenetically driven sequencing of extremely halophilic archaea reveals strategies for static and dynamic osmo-response.</title>
        <authorList>
            <person name="Becker E.A."/>
            <person name="Seitzer P.M."/>
            <person name="Tritt A."/>
            <person name="Larsen D."/>
            <person name="Krusor M."/>
            <person name="Yao A.I."/>
            <person name="Wu D."/>
            <person name="Madern D."/>
            <person name="Eisen J.A."/>
            <person name="Darling A.E."/>
            <person name="Facciotti M.T."/>
        </authorList>
    </citation>
    <scope>NUCLEOTIDE SEQUENCE [LARGE SCALE GENOMIC DNA]</scope>
    <source>
        <strain evidence="4 5">JCM 10990</strain>
    </source>
</reference>
<accession>M0AE67</accession>
<evidence type="ECO:0000256" key="1">
    <source>
        <dbReference type="SAM" id="MobiDB-lite"/>
    </source>
</evidence>
<feature type="transmembrane region" description="Helical" evidence="2">
    <location>
        <begin position="348"/>
        <end position="372"/>
    </location>
</feature>
<dbReference type="Pfam" id="PF25928">
    <property type="entry name" value="DUF7973"/>
    <property type="match status" value="1"/>
</dbReference>